<dbReference type="GO" id="GO:0016301">
    <property type="term" value="F:kinase activity"/>
    <property type="evidence" value="ECO:0007669"/>
    <property type="project" value="UniProtKB-KW"/>
</dbReference>
<feature type="binding site" evidence="10">
    <location>
        <position position="196"/>
    </location>
    <ligand>
        <name>substrate</name>
    </ligand>
</feature>
<accession>A0A7T0BW13</accession>
<dbReference type="PIRSF" id="PIRSF006294">
    <property type="entry name" value="PEP_crbxkin"/>
    <property type="match status" value="1"/>
</dbReference>
<feature type="binding site" evidence="10">
    <location>
        <position position="202"/>
    </location>
    <ligand>
        <name>ATP</name>
        <dbReference type="ChEBI" id="CHEBI:30616"/>
    </ligand>
</feature>
<dbReference type="EC" id="4.1.1.49" evidence="3 10"/>
<keyword evidence="10" id="KW-0464">Manganese</keyword>
<keyword evidence="8 10" id="KW-0456">Lyase</keyword>
<keyword evidence="6 10" id="KW-0210">Decarboxylase</keyword>
<evidence type="ECO:0000256" key="9">
    <source>
        <dbReference type="ARBA" id="ARBA00047371"/>
    </source>
</evidence>
<proteinExistence type="inferred from homology"/>
<dbReference type="PROSITE" id="PS00532">
    <property type="entry name" value="PEPCK_ATP"/>
    <property type="match status" value="1"/>
</dbReference>
<feature type="binding site" evidence="10">
    <location>
        <position position="202"/>
    </location>
    <ligand>
        <name>Mn(2+)</name>
        <dbReference type="ChEBI" id="CHEBI:29035"/>
    </ligand>
</feature>
<evidence type="ECO:0000256" key="5">
    <source>
        <dbReference type="ARBA" id="ARBA00022741"/>
    </source>
</evidence>
<keyword evidence="7 10" id="KW-0067">ATP-binding</keyword>
<sequence>MPNQSLKHKIGLEHHGVRNTKETFWNLSTPELYEHIIKNGEGELSHLGPVVVNTGKHTGRSPNDKFIVQESSSQENIWWGKVNSPFPIDKFEALYGRVLAYMQHKRLYVQDCIAGADPDYNLHIRVVTETAWHSLFARNMFIQIHDQAKIETHQPGFTIIQVPGFQAVPEIDGTNSETFVIVDFGKKLVLIGGTSYAGEIKKSVFSVLNYLLPFQHQVLSMHCSANIGEEGDTAIFFGLSGTGKTTLSADPNRKLIGDDEHGWSDSGVFNFEGGCYAKAIRLSKKAEPFIYDCTRKFGTVLENVVIDPLTRRLDLDDNSRTENTRAAYPLTHIPNSIPEGRGGHPNNVIMLTCDAYGIMPPVAKLSAEQAMYHFISGYTAKVAGTERGMSREPSAVFSTCFGAPFMALHPSVYAKLLGERISEHNVNCWLLNTGWTGGAYGVGSRMEIAHTRAMIKSILDGTLSKVNTWTDPIFGLSVPEECPDVPSEVLNPRNTWKRPEDYDEKARELAAQFIENFKQYEEGTSPEIKAAGPQVQAAKVANLHTK</sequence>
<dbReference type="Gene3D" id="3.90.228.20">
    <property type="match status" value="1"/>
</dbReference>
<feature type="binding site" evidence="10">
    <location>
        <position position="60"/>
    </location>
    <ligand>
        <name>substrate</name>
    </ligand>
</feature>
<dbReference type="Gene3D" id="3.40.449.10">
    <property type="entry name" value="Phosphoenolpyruvate Carboxykinase, domain 1"/>
    <property type="match status" value="1"/>
</dbReference>
<keyword evidence="5 10" id="KW-0547">Nucleotide-binding</keyword>
<dbReference type="GO" id="GO:0046872">
    <property type="term" value="F:metal ion binding"/>
    <property type="evidence" value="ECO:0007669"/>
    <property type="project" value="UniProtKB-KW"/>
</dbReference>
<evidence type="ECO:0000256" key="10">
    <source>
        <dbReference type="HAMAP-Rule" id="MF_00453"/>
    </source>
</evidence>
<dbReference type="EMBL" id="CP048685">
    <property type="protein sequence ID" value="QPJ61978.1"/>
    <property type="molecule type" value="Genomic_DNA"/>
</dbReference>
<comment type="subcellular location">
    <subcellularLocation>
        <location evidence="10">Cytoplasm</location>
    </subcellularLocation>
</comment>
<reference evidence="11 12" key="1">
    <citation type="submission" date="2020-02" db="EMBL/GenBank/DDBJ databases">
        <title>Genomic and physiological characterization of two novel Nitrospinaceae genera.</title>
        <authorList>
            <person name="Mueller A.J."/>
            <person name="Jung M.-Y."/>
            <person name="Strachan C.R."/>
            <person name="Herbold C.W."/>
            <person name="Kirkegaard R.H."/>
            <person name="Daims H."/>
        </authorList>
    </citation>
    <scope>NUCLEOTIDE SEQUENCE [LARGE SCALE GENOMIC DNA]</scope>
    <source>
        <strain evidence="11">EB</strain>
    </source>
</reference>
<evidence type="ECO:0000256" key="1">
    <source>
        <dbReference type="ARBA" id="ARBA00004742"/>
    </source>
</evidence>
<dbReference type="NCBIfam" id="TIGR00224">
    <property type="entry name" value="pckA"/>
    <property type="match status" value="1"/>
</dbReference>
<feature type="binding site" evidence="10">
    <location>
        <position position="287"/>
    </location>
    <ligand>
        <name>ATP</name>
        <dbReference type="ChEBI" id="CHEBI:30616"/>
    </ligand>
</feature>
<evidence type="ECO:0000256" key="4">
    <source>
        <dbReference type="ARBA" id="ARBA00022432"/>
    </source>
</evidence>
<dbReference type="CDD" id="cd00484">
    <property type="entry name" value="PEPCK_ATP"/>
    <property type="match status" value="1"/>
</dbReference>
<evidence type="ECO:0000256" key="6">
    <source>
        <dbReference type="ARBA" id="ARBA00022793"/>
    </source>
</evidence>
<keyword evidence="11" id="KW-0670">Pyruvate</keyword>
<dbReference type="InterPro" id="IPR008210">
    <property type="entry name" value="PEP_carboxykinase_N"/>
</dbReference>
<feature type="binding site" evidence="10">
    <location>
        <position position="222"/>
    </location>
    <ligand>
        <name>ATP</name>
        <dbReference type="ChEBI" id="CHEBI:30616"/>
    </ligand>
</feature>
<dbReference type="PANTHER" id="PTHR30031">
    <property type="entry name" value="PHOSPHOENOLPYRUVATE CARBOXYKINASE ATP"/>
    <property type="match status" value="1"/>
</dbReference>
<feature type="binding site" evidence="10">
    <location>
        <begin position="238"/>
        <end position="246"/>
    </location>
    <ligand>
        <name>ATP</name>
        <dbReference type="ChEBI" id="CHEBI:30616"/>
    </ligand>
</feature>
<evidence type="ECO:0000313" key="11">
    <source>
        <dbReference type="EMBL" id="QPJ61978.1"/>
    </source>
</evidence>
<dbReference type="Proteomes" id="UP000594688">
    <property type="component" value="Chromosome"/>
</dbReference>
<name>A0A7T0BW13_9BACT</name>
<dbReference type="SUPFAM" id="SSF68923">
    <property type="entry name" value="PEP carboxykinase N-terminal domain"/>
    <property type="match status" value="1"/>
</dbReference>
<keyword evidence="4 10" id="KW-0312">Gluconeogenesis</keyword>
<keyword evidence="11" id="KW-0418">Kinase</keyword>
<dbReference type="NCBIfam" id="NF006820">
    <property type="entry name" value="PRK09344.1-2"/>
    <property type="match status" value="1"/>
</dbReference>
<dbReference type="Gene3D" id="2.170.8.10">
    <property type="entry name" value="Phosphoenolpyruvate Carboxykinase, domain 2"/>
    <property type="match status" value="1"/>
</dbReference>
<evidence type="ECO:0000256" key="2">
    <source>
        <dbReference type="ARBA" id="ARBA00006052"/>
    </source>
</evidence>
<evidence type="ECO:0000256" key="8">
    <source>
        <dbReference type="ARBA" id="ARBA00023239"/>
    </source>
</evidence>
<comment type="function">
    <text evidence="10">Involved in the gluconeogenesis. Catalyzes the conversion of oxaloacetate (OAA) to phosphoenolpyruvate (PEP) through direct phosphoryl transfer between the nucleoside triphosphate and OAA.</text>
</comment>
<dbReference type="GO" id="GO:0005829">
    <property type="term" value="C:cytosol"/>
    <property type="evidence" value="ECO:0007669"/>
    <property type="project" value="TreeGrafter"/>
</dbReference>
<dbReference type="InterPro" id="IPR015994">
    <property type="entry name" value="PEPCK_ATP_CS"/>
</dbReference>
<gene>
    <name evidence="10 11" type="primary">pckA</name>
    <name evidence="11" type="ORF">G3M70_08860</name>
</gene>
<dbReference type="AlphaFoldDB" id="A0A7T0BW13"/>
<feature type="binding site" evidence="10">
    <location>
        <position position="451"/>
    </location>
    <ligand>
        <name>ATP</name>
        <dbReference type="ChEBI" id="CHEBI:30616"/>
    </ligand>
</feature>
<keyword evidence="11" id="KW-0808">Transferase</keyword>
<comment type="similarity">
    <text evidence="2 10">Belongs to the phosphoenolpyruvate carboxykinase (ATP) family.</text>
</comment>
<feature type="binding site" evidence="10">
    <location>
        <position position="202"/>
    </location>
    <ligand>
        <name>substrate</name>
    </ligand>
</feature>
<dbReference type="PANTHER" id="PTHR30031:SF0">
    <property type="entry name" value="PHOSPHOENOLPYRUVATE CARBOXYKINASE (ATP)"/>
    <property type="match status" value="1"/>
</dbReference>
<dbReference type="InterPro" id="IPR013035">
    <property type="entry name" value="PEP_carboxykinase_C"/>
</dbReference>
<dbReference type="HAMAP" id="MF_00453">
    <property type="entry name" value="PEPCK_ATP"/>
    <property type="match status" value="1"/>
</dbReference>
<comment type="cofactor">
    <cofactor evidence="10">
        <name>Mn(2+)</name>
        <dbReference type="ChEBI" id="CHEBI:29035"/>
    </cofactor>
    <text evidence="10">Binds 1 Mn(2+) ion per subunit.</text>
</comment>
<comment type="caution">
    <text evidence="10">Lacks conserved residue(s) required for the propagation of feature annotation.</text>
</comment>
<keyword evidence="10" id="KW-0963">Cytoplasm</keyword>
<comment type="catalytic activity">
    <reaction evidence="9 10">
        <text>oxaloacetate + ATP = phosphoenolpyruvate + ADP + CO2</text>
        <dbReference type="Rhea" id="RHEA:18617"/>
        <dbReference type="ChEBI" id="CHEBI:16452"/>
        <dbReference type="ChEBI" id="CHEBI:16526"/>
        <dbReference type="ChEBI" id="CHEBI:30616"/>
        <dbReference type="ChEBI" id="CHEBI:58702"/>
        <dbReference type="ChEBI" id="CHEBI:456216"/>
        <dbReference type="EC" id="4.1.1.49"/>
    </reaction>
</comment>
<dbReference type="GO" id="GO:0005524">
    <property type="term" value="F:ATP binding"/>
    <property type="evidence" value="ECO:0007669"/>
    <property type="project" value="UniProtKB-UniRule"/>
</dbReference>
<feature type="binding site" evidence="10">
    <location>
        <position position="325"/>
    </location>
    <ligand>
        <name>ATP</name>
        <dbReference type="ChEBI" id="CHEBI:30616"/>
    </ligand>
</feature>
<feature type="binding site" evidence="10">
    <location>
        <position position="259"/>
    </location>
    <ligand>
        <name>Mn(2+)</name>
        <dbReference type="ChEBI" id="CHEBI:29035"/>
    </ligand>
</feature>
<dbReference type="NCBIfam" id="NF006821">
    <property type="entry name" value="PRK09344.1-3"/>
    <property type="match status" value="1"/>
</dbReference>
<evidence type="ECO:0000256" key="7">
    <source>
        <dbReference type="ARBA" id="ARBA00022840"/>
    </source>
</evidence>
<feature type="binding site" evidence="10">
    <location>
        <position position="222"/>
    </location>
    <ligand>
        <name>Mn(2+)</name>
        <dbReference type="ChEBI" id="CHEBI:29035"/>
    </ligand>
</feature>
<dbReference type="Pfam" id="PF01293">
    <property type="entry name" value="PEPCK_ATP"/>
    <property type="match status" value="1"/>
</dbReference>
<dbReference type="UniPathway" id="UPA00138"/>
<dbReference type="GO" id="GO:0006094">
    <property type="term" value="P:gluconeogenesis"/>
    <property type="evidence" value="ECO:0007669"/>
    <property type="project" value="UniProtKB-UniRule"/>
</dbReference>
<evidence type="ECO:0000313" key="12">
    <source>
        <dbReference type="Proteomes" id="UP000594688"/>
    </source>
</evidence>
<dbReference type="KEGG" id="nli:G3M70_08860"/>
<dbReference type="GO" id="GO:0004612">
    <property type="term" value="F:phosphoenolpyruvate carboxykinase (ATP) activity"/>
    <property type="evidence" value="ECO:0007669"/>
    <property type="project" value="UniProtKB-UniRule"/>
</dbReference>
<feature type="binding site" evidence="10">
    <location>
        <position position="325"/>
    </location>
    <ligand>
        <name>substrate</name>
    </ligand>
</feature>
<dbReference type="SUPFAM" id="SSF53795">
    <property type="entry name" value="PEP carboxykinase-like"/>
    <property type="match status" value="1"/>
</dbReference>
<evidence type="ECO:0000256" key="3">
    <source>
        <dbReference type="ARBA" id="ARBA00012363"/>
    </source>
</evidence>
<keyword evidence="10" id="KW-0479">Metal-binding</keyword>
<organism evidence="11 12">
    <name type="scientific">Candidatus Nitronauta litoralis</name>
    <dbReference type="NCBI Taxonomy" id="2705533"/>
    <lineage>
        <taxon>Bacteria</taxon>
        <taxon>Pseudomonadati</taxon>
        <taxon>Nitrospinota/Tectimicrobiota group</taxon>
        <taxon>Nitrospinota</taxon>
        <taxon>Nitrospinia</taxon>
        <taxon>Nitrospinales</taxon>
        <taxon>Nitrospinaceae</taxon>
        <taxon>Candidatus Nitronauta</taxon>
    </lineage>
</organism>
<protein>
    <recommendedName>
        <fullName evidence="3 10">Phosphoenolpyruvate carboxykinase (ATP)</fullName>
        <shortName evidence="10">PCK</shortName>
        <shortName evidence="10">PEP carboxykinase</shortName>
        <shortName evidence="10">PEPCK</shortName>
        <ecNumber evidence="3 10">4.1.1.49</ecNumber>
    </recommendedName>
</protein>
<dbReference type="InterPro" id="IPR001272">
    <property type="entry name" value="PEP_carboxykinase_ATP"/>
</dbReference>
<comment type="pathway">
    <text evidence="1 10">Carbohydrate biosynthesis; gluconeogenesis.</text>
</comment>